<feature type="transmembrane region" description="Helical" evidence="9">
    <location>
        <begin position="80"/>
        <end position="102"/>
    </location>
</feature>
<dbReference type="InterPro" id="IPR045349">
    <property type="entry name" value="SLC41A1-3"/>
</dbReference>
<dbReference type="SUPFAM" id="SSF161093">
    <property type="entry name" value="MgtE membrane domain-like"/>
    <property type="match status" value="2"/>
</dbReference>
<gene>
    <name evidence="11" type="ORF">GNACHGJL_00031</name>
</gene>
<dbReference type="InterPro" id="IPR036739">
    <property type="entry name" value="SLC41_membr_dom_sf"/>
</dbReference>
<dbReference type="Pfam" id="PF01769">
    <property type="entry name" value="MgtE"/>
    <property type="match status" value="2"/>
</dbReference>
<keyword evidence="7" id="KW-0406">Ion transport</keyword>
<dbReference type="EMBL" id="MT631588">
    <property type="protein sequence ID" value="QNO54649.1"/>
    <property type="molecule type" value="Genomic_DNA"/>
</dbReference>
<evidence type="ECO:0000313" key="11">
    <source>
        <dbReference type="EMBL" id="QNO54649.1"/>
    </source>
</evidence>
<evidence type="ECO:0000256" key="2">
    <source>
        <dbReference type="ARBA" id="ARBA00009749"/>
    </source>
</evidence>
<dbReference type="AlphaFoldDB" id="A0A7G9Z315"/>
<keyword evidence="8 9" id="KW-0472">Membrane</keyword>
<keyword evidence="5" id="KW-0460">Magnesium</keyword>
<feature type="transmembrane region" description="Helical" evidence="9">
    <location>
        <begin position="129"/>
        <end position="151"/>
    </location>
</feature>
<feature type="transmembrane region" description="Helical" evidence="9">
    <location>
        <begin position="382"/>
        <end position="403"/>
    </location>
</feature>
<feature type="transmembrane region" description="Helical" evidence="9">
    <location>
        <begin position="21"/>
        <end position="43"/>
    </location>
</feature>
<evidence type="ECO:0000256" key="7">
    <source>
        <dbReference type="ARBA" id="ARBA00023065"/>
    </source>
</evidence>
<evidence type="ECO:0000256" key="3">
    <source>
        <dbReference type="ARBA" id="ARBA00022448"/>
    </source>
</evidence>
<keyword evidence="3" id="KW-0813">Transport</keyword>
<feature type="transmembrane region" description="Helical" evidence="9">
    <location>
        <begin position="163"/>
        <end position="191"/>
    </location>
</feature>
<evidence type="ECO:0000259" key="10">
    <source>
        <dbReference type="Pfam" id="PF01769"/>
    </source>
</evidence>
<proteinExistence type="inferred from homology"/>
<protein>
    <recommendedName>
        <fullName evidence="10">SLC41A/MgtE integral membrane domain-containing protein</fullName>
    </recommendedName>
</protein>
<keyword evidence="6 9" id="KW-1133">Transmembrane helix</keyword>
<feature type="transmembrane region" description="Helical" evidence="9">
    <location>
        <begin position="299"/>
        <end position="325"/>
    </location>
</feature>
<accession>A0A7G9Z315</accession>
<evidence type="ECO:0000256" key="8">
    <source>
        <dbReference type="ARBA" id="ARBA00023136"/>
    </source>
</evidence>
<evidence type="ECO:0000256" key="5">
    <source>
        <dbReference type="ARBA" id="ARBA00022842"/>
    </source>
</evidence>
<dbReference type="PANTHER" id="PTHR16228">
    <property type="entry name" value="DIVALENT CATION TRANSPORTER SOLUTE CARRIER FAMILY 41"/>
    <property type="match status" value="1"/>
</dbReference>
<evidence type="ECO:0000256" key="4">
    <source>
        <dbReference type="ARBA" id="ARBA00022692"/>
    </source>
</evidence>
<keyword evidence="4 9" id="KW-0812">Transmembrane</keyword>
<feature type="domain" description="SLC41A/MgtE integral membrane" evidence="10">
    <location>
        <begin position="88"/>
        <end position="218"/>
    </location>
</feature>
<dbReference type="InterPro" id="IPR006667">
    <property type="entry name" value="SLC41_membr_dom"/>
</dbReference>
<feature type="transmembrane region" description="Helical" evidence="9">
    <location>
        <begin position="345"/>
        <end position="370"/>
    </location>
</feature>
<feature type="transmembrane region" description="Helical" evidence="9">
    <location>
        <begin position="55"/>
        <end position="73"/>
    </location>
</feature>
<feature type="transmembrane region" description="Helical" evidence="9">
    <location>
        <begin position="423"/>
        <end position="445"/>
    </location>
</feature>
<comment type="subcellular location">
    <subcellularLocation>
        <location evidence="1">Membrane</location>
        <topology evidence="1">Multi-pass membrane protein</topology>
    </subcellularLocation>
</comment>
<feature type="domain" description="SLC41A/MgtE integral membrane" evidence="10">
    <location>
        <begin position="309"/>
        <end position="440"/>
    </location>
</feature>
<evidence type="ECO:0000256" key="9">
    <source>
        <dbReference type="SAM" id="Phobius"/>
    </source>
</evidence>
<reference evidence="11" key="1">
    <citation type="submission" date="2020-06" db="EMBL/GenBank/DDBJ databases">
        <title>Unique genomic features of the anaerobic methanotrophic archaea.</title>
        <authorList>
            <person name="Chadwick G.L."/>
            <person name="Skennerton C.T."/>
            <person name="Laso-Perez R."/>
            <person name="Leu A.O."/>
            <person name="Speth D.R."/>
            <person name="Yu H."/>
            <person name="Morgan-Lang C."/>
            <person name="Hatzenpichler R."/>
            <person name="Goudeau D."/>
            <person name="Malmstrom R."/>
            <person name="Brazelton W.J."/>
            <person name="Woyke T."/>
            <person name="Hallam S.J."/>
            <person name="Tyson G.W."/>
            <person name="Wegener G."/>
            <person name="Boetius A."/>
            <person name="Orphan V."/>
        </authorList>
    </citation>
    <scope>NUCLEOTIDE SEQUENCE</scope>
</reference>
<evidence type="ECO:0000256" key="1">
    <source>
        <dbReference type="ARBA" id="ARBA00004141"/>
    </source>
</evidence>
<name>A0A7G9Z315_9EURY</name>
<dbReference type="Gene3D" id="1.10.357.20">
    <property type="entry name" value="SLC41 divalent cation transporters, integral membrane domain"/>
    <property type="match status" value="2"/>
</dbReference>
<dbReference type="GO" id="GO:0008324">
    <property type="term" value="F:monoatomic cation transmembrane transporter activity"/>
    <property type="evidence" value="ECO:0007669"/>
    <property type="project" value="InterPro"/>
</dbReference>
<feature type="transmembrane region" description="Helical" evidence="9">
    <location>
        <begin position="237"/>
        <end position="260"/>
    </location>
</feature>
<feature type="transmembrane region" description="Helical" evidence="9">
    <location>
        <begin position="203"/>
        <end position="225"/>
    </location>
</feature>
<evidence type="ECO:0000256" key="6">
    <source>
        <dbReference type="ARBA" id="ARBA00022989"/>
    </source>
</evidence>
<dbReference type="GO" id="GO:0016020">
    <property type="term" value="C:membrane"/>
    <property type="evidence" value="ECO:0007669"/>
    <property type="project" value="UniProtKB-SubCell"/>
</dbReference>
<sequence length="446" mass="47434">MAELKGGMEMQKEQKKAKPSGFCSALVAAHIQVAPLSQVTSFFHDFSDLFRQAPFSLLFCSFTGLLAGIGLSFMTGMLQLLPGLLILIPPAIALRGNVYSALVSRLGTSMHLGLFSPTLRAGGVLYQNAYASLSLTLILSVILGALAKIMADAFKISCISIHGFILISVLGGIISGIILLGIAILVSITGYNRNWDLDNMSSPIITSAGDMVTIPSLYLAAVVLLKLNSLDIAFMGWLSPVTLLSITFLVVAVLCTIKGLKTNDAAVKRIFVESIPMLFICAILCTLAGIRMDMALERLIAIPSILILIPPFLGECNALGGILSARLSSMLHIGTVSPKRVPDKLVSANFAVMYILSVFVFAFVGILAFVASSCLGVATPSILKMLAISLIGGILCTTFLNLASYYIAILSFRFGLDPDNDTIPLITSLTDVVGVLCLLFVLSLFL</sequence>
<dbReference type="PANTHER" id="PTHR16228:SF7">
    <property type="entry name" value="SLC41A_MGTE INTEGRAL MEMBRANE DOMAIN-CONTAINING PROTEIN"/>
    <property type="match status" value="1"/>
</dbReference>
<organism evidence="11">
    <name type="scientific">Candidatus Methanophaga sp. ANME-1 ERB7</name>
    <dbReference type="NCBI Taxonomy" id="2759913"/>
    <lineage>
        <taxon>Archaea</taxon>
        <taxon>Methanobacteriati</taxon>
        <taxon>Methanobacteriota</taxon>
        <taxon>Stenosarchaea group</taxon>
        <taxon>Methanomicrobia</taxon>
        <taxon>Candidatus Methanophagales</taxon>
        <taxon>Candidatus Methanophagaceae</taxon>
        <taxon>Candidatus Methanophaga</taxon>
    </lineage>
</organism>
<feature type="transmembrane region" description="Helical" evidence="9">
    <location>
        <begin position="266"/>
        <end position="287"/>
    </location>
</feature>
<comment type="similarity">
    <text evidence="2">Belongs to the SLC41A transporter family.</text>
</comment>